<dbReference type="InterPro" id="IPR038379">
    <property type="entry name" value="SecE_sf"/>
</dbReference>
<dbReference type="EMBL" id="CP038015">
    <property type="protein sequence ID" value="QBP39767.1"/>
    <property type="molecule type" value="Genomic_DNA"/>
</dbReference>
<dbReference type="PANTHER" id="PTHR33910:SF1">
    <property type="entry name" value="PROTEIN TRANSLOCASE SUBUNIT SECE"/>
    <property type="match status" value="1"/>
</dbReference>
<reference evidence="10 11" key="1">
    <citation type="submission" date="2019-03" db="EMBL/GenBank/DDBJ databases">
        <title>Complete genome sequence of Paenisporosarcina antarctica CGMCC 1.6503T.</title>
        <authorList>
            <person name="Rong J.-C."/>
            <person name="Chi N.-Y."/>
            <person name="Zhang Q.-F."/>
        </authorList>
    </citation>
    <scope>NUCLEOTIDE SEQUENCE [LARGE SCALE GENOMIC DNA]</scope>
    <source>
        <strain evidence="10 11">CGMCC 1.6503</strain>
    </source>
</reference>
<evidence type="ECO:0000256" key="5">
    <source>
        <dbReference type="ARBA" id="ARBA00022927"/>
    </source>
</evidence>
<name>A0A4P6ZU72_9BACL</name>
<comment type="subunit">
    <text evidence="9">Component of the Sec protein translocase complex. Heterotrimer consisting of SecY, SecE and SecG subunits. The heterotrimers can form oligomers, although 1 heterotrimer is thought to be able to translocate proteins. Interacts with the ribosome. Interacts with SecDF, and other proteins may be involved. Interacts with SecA.</text>
</comment>
<dbReference type="GO" id="GO:0065002">
    <property type="term" value="P:intracellular protein transmembrane transport"/>
    <property type="evidence" value="ECO:0007669"/>
    <property type="project" value="UniProtKB-UniRule"/>
</dbReference>
<dbReference type="Proteomes" id="UP000294292">
    <property type="component" value="Chromosome"/>
</dbReference>
<keyword evidence="2 9" id="KW-0813">Transport</keyword>
<comment type="function">
    <text evidence="9">Essential subunit of the Sec protein translocation channel SecYEG. Clamps together the 2 halves of SecY. May contact the channel plug during translocation.</text>
</comment>
<dbReference type="PANTHER" id="PTHR33910">
    <property type="entry name" value="PROTEIN TRANSLOCASE SUBUNIT SECE"/>
    <property type="match status" value="1"/>
</dbReference>
<keyword evidence="11" id="KW-1185">Reference proteome</keyword>
<evidence type="ECO:0000256" key="6">
    <source>
        <dbReference type="ARBA" id="ARBA00022989"/>
    </source>
</evidence>
<dbReference type="InterPro" id="IPR001901">
    <property type="entry name" value="Translocase_SecE/Sec61-g"/>
</dbReference>
<sequence length="61" mass="6904">MANIGGFLGKVVSEMRKVSWPKRKELTRYTVIVLTTVVVMALYFSVIDLGISSVLRWFLAL</sequence>
<keyword evidence="7 9" id="KW-0811">Translocation</keyword>
<feature type="transmembrane region" description="Helical" evidence="9">
    <location>
        <begin position="26"/>
        <end position="47"/>
    </location>
</feature>
<dbReference type="OrthoDB" id="9813233at2"/>
<dbReference type="AlphaFoldDB" id="A0A4P6ZU72"/>
<dbReference type="HAMAP" id="MF_00422">
    <property type="entry name" value="SecE"/>
    <property type="match status" value="1"/>
</dbReference>
<dbReference type="RefSeq" id="WP_017381008.1">
    <property type="nucleotide sequence ID" value="NZ_CP038015.1"/>
</dbReference>
<keyword evidence="8 9" id="KW-0472">Membrane</keyword>
<accession>A0A4P6ZU72</accession>
<evidence type="ECO:0000256" key="7">
    <source>
        <dbReference type="ARBA" id="ARBA00023010"/>
    </source>
</evidence>
<evidence type="ECO:0000256" key="1">
    <source>
        <dbReference type="ARBA" id="ARBA00004370"/>
    </source>
</evidence>
<dbReference type="GO" id="GO:0006605">
    <property type="term" value="P:protein targeting"/>
    <property type="evidence" value="ECO:0007669"/>
    <property type="project" value="UniProtKB-UniRule"/>
</dbReference>
<keyword evidence="3 9" id="KW-1003">Cell membrane</keyword>
<protein>
    <recommendedName>
        <fullName evidence="9">Protein translocase subunit SecE</fullName>
    </recommendedName>
</protein>
<dbReference type="GO" id="GO:0009306">
    <property type="term" value="P:protein secretion"/>
    <property type="evidence" value="ECO:0007669"/>
    <property type="project" value="UniProtKB-UniRule"/>
</dbReference>
<gene>
    <name evidence="9 10" type="primary">secE</name>
    <name evidence="10" type="ORF">E2636_00695</name>
</gene>
<evidence type="ECO:0000256" key="9">
    <source>
        <dbReference type="HAMAP-Rule" id="MF_00422"/>
    </source>
</evidence>
<proteinExistence type="inferred from homology"/>
<dbReference type="GO" id="GO:0043952">
    <property type="term" value="P:protein transport by the Sec complex"/>
    <property type="evidence" value="ECO:0007669"/>
    <property type="project" value="UniProtKB-UniRule"/>
</dbReference>
<evidence type="ECO:0000313" key="10">
    <source>
        <dbReference type="EMBL" id="QBP39767.1"/>
    </source>
</evidence>
<organism evidence="10 11">
    <name type="scientific">Paenisporosarcina antarctica</name>
    <dbReference type="NCBI Taxonomy" id="417367"/>
    <lineage>
        <taxon>Bacteria</taxon>
        <taxon>Bacillati</taxon>
        <taxon>Bacillota</taxon>
        <taxon>Bacilli</taxon>
        <taxon>Bacillales</taxon>
        <taxon>Caryophanaceae</taxon>
        <taxon>Paenisporosarcina</taxon>
    </lineage>
</organism>
<dbReference type="GO" id="GO:0008320">
    <property type="term" value="F:protein transmembrane transporter activity"/>
    <property type="evidence" value="ECO:0007669"/>
    <property type="project" value="UniProtKB-UniRule"/>
</dbReference>
<evidence type="ECO:0000256" key="4">
    <source>
        <dbReference type="ARBA" id="ARBA00022692"/>
    </source>
</evidence>
<evidence type="ECO:0000256" key="2">
    <source>
        <dbReference type="ARBA" id="ARBA00022448"/>
    </source>
</evidence>
<dbReference type="Pfam" id="PF00584">
    <property type="entry name" value="SecE"/>
    <property type="match status" value="1"/>
</dbReference>
<dbReference type="Gene3D" id="1.20.5.1030">
    <property type="entry name" value="Preprotein translocase secy subunit"/>
    <property type="match status" value="1"/>
</dbReference>
<dbReference type="GO" id="GO:0005886">
    <property type="term" value="C:plasma membrane"/>
    <property type="evidence" value="ECO:0007669"/>
    <property type="project" value="UniProtKB-SubCell"/>
</dbReference>
<keyword evidence="6 9" id="KW-1133">Transmembrane helix</keyword>
<evidence type="ECO:0000313" key="11">
    <source>
        <dbReference type="Proteomes" id="UP000294292"/>
    </source>
</evidence>
<keyword evidence="5 9" id="KW-0653">Protein transport</keyword>
<keyword evidence="4 9" id="KW-0812">Transmembrane</keyword>
<evidence type="ECO:0000256" key="8">
    <source>
        <dbReference type="ARBA" id="ARBA00023136"/>
    </source>
</evidence>
<comment type="subcellular location">
    <subcellularLocation>
        <location evidence="9">Cell membrane</location>
        <topology evidence="9">Single-pass membrane protein</topology>
    </subcellularLocation>
    <subcellularLocation>
        <location evidence="1">Membrane</location>
    </subcellularLocation>
</comment>
<dbReference type="InterPro" id="IPR005807">
    <property type="entry name" value="SecE_bac"/>
</dbReference>
<dbReference type="NCBIfam" id="TIGR00964">
    <property type="entry name" value="secE_bact"/>
    <property type="match status" value="1"/>
</dbReference>
<comment type="similarity">
    <text evidence="9">Belongs to the SecE/SEC61-gamma family.</text>
</comment>
<evidence type="ECO:0000256" key="3">
    <source>
        <dbReference type="ARBA" id="ARBA00022475"/>
    </source>
</evidence>
<dbReference type="KEGG" id="panc:E2636_00695"/>